<evidence type="ECO:0000256" key="4">
    <source>
        <dbReference type="ARBA" id="ARBA00022475"/>
    </source>
</evidence>
<evidence type="ECO:0000259" key="12">
    <source>
        <dbReference type="Pfam" id="PF02687"/>
    </source>
</evidence>
<dbReference type="Pfam" id="PF18075">
    <property type="entry name" value="FtsX_ECD"/>
    <property type="match status" value="1"/>
</dbReference>
<evidence type="ECO:0000313" key="14">
    <source>
        <dbReference type="EMBL" id="MBC8208395.1"/>
    </source>
</evidence>
<proteinExistence type="inferred from homology"/>
<dbReference type="AlphaFoldDB" id="A0A8J6NA88"/>
<dbReference type="PANTHER" id="PTHR47755:SF1">
    <property type="entry name" value="CELL DIVISION PROTEIN FTSX"/>
    <property type="match status" value="1"/>
</dbReference>
<accession>A0A8J6NA88</accession>
<evidence type="ECO:0000256" key="7">
    <source>
        <dbReference type="ARBA" id="ARBA00022989"/>
    </source>
</evidence>
<gene>
    <name evidence="14" type="ORF">H8E79_04410</name>
</gene>
<dbReference type="InterPro" id="IPR004513">
    <property type="entry name" value="FtsX"/>
</dbReference>
<evidence type="ECO:0000259" key="13">
    <source>
        <dbReference type="Pfam" id="PF18075"/>
    </source>
</evidence>
<feature type="transmembrane region" description="Helical" evidence="11">
    <location>
        <begin position="221"/>
        <end position="244"/>
    </location>
</feature>
<comment type="similarity">
    <text evidence="2 10">Belongs to the ABC-4 integral membrane protein family. FtsX subfamily.</text>
</comment>
<evidence type="ECO:0000256" key="6">
    <source>
        <dbReference type="ARBA" id="ARBA00022692"/>
    </source>
</evidence>
<comment type="caution">
    <text evidence="14">The sequence shown here is derived from an EMBL/GenBank/DDBJ whole genome shotgun (WGS) entry which is preliminary data.</text>
</comment>
<feature type="transmembrane region" description="Helical" evidence="11">
    <location>
        <begin position="169"/>
        <end position="191"/>
    </location>
</feature>
<keyword evidence="5 10" id="KW-0132">Cell division</keyword>
<dbReference type="GO" id="GO:0005886">
    <property type="term" value="C:plasma membrane"/>
    <property type="evidence" value="ECO:0007669"/>
    <property type="project" value="UniProtKB-SubCell"/>
</dbReference>
<keyword evidence="6 11" id="KW-0812">Transmembrane</keyword>
<dbReference type="PANTHER" id="PTHR47755">
    <property type="entry name" value="CELL DIVISION PROTEIN FTSX"/>
    <property type="match status" value="1"/>
</dbReference>
<feature type="domain" description="FtsX extracellular" evidence="13">
    <location>
        <begin position="60"/>
        <end position="153"/>
    </location>
</feature>
<protein>
    <recommendedName>
        <fullName evidence="3 10">Cell division protein FtsX</fullName>
    </recommendedName>
</protein>
<dbReference type="EMBL" id="JACNLK010000037">
    <property type="protein sequence ID" value="MBC8208395.1"/>
    <property type="molecule type" value="Genomic_DNA"/>
</dbReference>
<evidence type="ECO:0000256" key="8">
    <source>
        <dbReference type="ARBA" id="ARBA00023136"/>
    </source>
</evidence>
<dbReference type="Proteomes" id="UP000599024">
    <property type="component" value="Unassembled WGS sequence"/>
</dbReference>
<sequence>MNFCFAIFRQLGRNLKQTWTAQLMTLITVSLSVLIFSFFYLIYCNMLTAGGRLDNDLRLLVYLEEEPGPEMREQLIRKINDFEKVEQVIFISPEEALARFETQLGDNSDLLADMPHDFLPPSMEITPLKNLRSLHQISLLADYLDSLPGATKVQYGREWVERFYTFTRLLSIIVILSGVLLVLTATLMVSYTIRLTILGREDEIEVLKLVGATNGYIRTPFLLEGVLQGFMGSALGLGALYLLFQWTLTHFAGPSILAIFSLTFIPMPVLGIIIGTAMTLLGIASHVSMRRSLRI</sequence>
<name>A0A8J6NA88_9BACT</name>
<dbReference type="Pfam" id="PF02687">
    <property type="entry name" value="FtsX"/>
    <property type="match status" value="1"/>
</dbReference>
<dbReference type="InterPro" id="IPR040690">
    <property type="entry name" value="FtsX_ECD"/>
</dbReference>
<keyword evidence="4 10" id="KW-1003">Cell membrane</keyword>
<evidence type="ECO:0000256" key="9">
    <source>
        <dbReference type="ARBA" id="ARBA00023306"/>
    </source>
</evidence>
<evidence type="ECO:0000256" key="5">
    <source>
        <dbReference type="ARBA" id="ARBA00022618"/>
    </source>
</evidence>
<dbReference type="GO" id="GO:0032153">
    <property type="term" value="C:cell division site"/>
    <property type="evidence" value="ECO:0007669"/>
    <property type="project" value="TreeGrafter"/>
</dbReference>
<keyword evidence="8 10" id="KW-0472">Membrane</keyword>
<dbReference type="Gene3D" id="3.30.70.3040">
    <property type="match status" value="1"/>
</dbReference>
<feature type="domain" description="ABC3 transporter permease C-terminal" evidence="12">
    <location>
        <begin position="177"/>
        <end position="281"/>
    </location>
</feature>
<evidence type="ECO:0000256" key="2">
    <source>
        <dbReference type="ARBA" id="ARBA00007379"/>
    </source>
</evidence>
<dbReference type="InterPro" id="IPR003838">
    <property type="entry name" value="ABC3_permease_C"/>
</dbReference>
<keyword evidence="9 10" id="KW-0131">Cell cycle</keyword>
<dbReference type="PIRSF" id="PIRSF003097">
    <property type="entry name" value="FtsX"/>
    <property type="match status" value="1"/>
</dbReference>
<comment type="subcellular location">
    <subcellularLocation>
        <location evidence="1">Cell membrane</location>
        <topology evidence="1">Multi-pass membrane protein</topology>
    </subcellularLocation>
</comment>
<feature type="transmembrane region" description="Helical" evidence="11">
    <location>
        <begin position="256"/>
        <end position="284"/>
    </location>
</feature>
<evidence type="ECO:0000256" key="11">
    <source>
        <dbReference type="SAM" id="Phobius"/>
    </source>
</evidence>
<evidence type="ECO:0000313" key="15">
    <source>
        <dbReference type="Proteomes" id="UP000599024"/>
    </source>
</evidence>
<keyword evidence="7 11" id="KW-1133">Transmembrane helix</keyword>
<dbReference type="GO" id="GO:0051301">
    <property type="term" value="P:cell division"/>
    <property type="evidence" value="ECO:0007669"/>
    <property type="project" value="UniProtKB-KW"/>
</dbReference>
<evidence type="ECO:0000256" key="3">
    <source>
        <dbReference type="ARBA" id="ARBA00021907"/>
    </source>
</evidence>
<evidence type="ECO:0000256" key="1">
    <source>
        <dbReference type="ARBA" id="ARBA00004651"/>
    </source>
</evidence>
<feature type="transmembrane region" description="Helical" evidence="11">
    <location>
        <begin position="21"/>
        <end position="43"/>
    </location>
</feature>
<evidence type="ECO:0000256" key="10">
    <source>
        <dbReference type="PIRNR" id="PIRNR003097"/>
    </source>
</evidence>
<organism evidence="14 15">
    <name type="scientific">Candidatus Desulfatifera sulfidica</name>
    <dbReference type="NCBI Taxonomy" id="2841691"/>
    <lineage>
        <taxon>Bacteria</taxon>
        <taxon>Pseudomonadati</taxon>
        <taxon>Thermodesulfobacteriota</taxon>
        <taxon>Desulfobulbia</taxon>
        <taxon>Desulfobulbales</taxon>
        <taxon>Desulfobulbaceae</taxon>
        <taxon>Candidatus Desulfatifera</taxon>
    </lineage>
</organism>
<reference evidence="14 15" key="1">
    <citation type="submission" date="2020-08" db="EMBL/GenBank/DDBJ databases">
        <title>Bridging the membrane lipid divide: bacteria of the FCB group superphylum have the potential to synthesize archaeal ether lipids.</title>
        <authorList>
            <person name="Villanueva L."/>
            <person name="Von Meijenfeldt F.A.B."/>
            <person name="Westbye A.B."/>
            <person name="Yadav S."/>
            <person name="Hopmans E.C."/>
            <person name="Dutilh B.E."/>
            <person name="Sinninghe Damste J.S."/>
        </authorList>
    </citation>
    <scope>NUCLEOTIDE SEQUENCE [LARGE SCALE GENOMIC DNA]</scope>
    <source>
        <strain evidence="14">NIOZ-UU81</strain>
    </source>
</reference>